<dbReference type="RefSeq" id="WP_184677524.1">
    <property type="nucleotide sequence ID" value="NZ_JACHGY010000001.1"/>
</dbReference>
<sequence length="251" mass="27472">MRRVVDIFVVLIVVAVVVFVVQSRPSPEDKAASVADVQHALERLYDRASYYGALDNSLETTRTLWPVAMMPEWFGDSLPANTLLPGVASESSHRVITHPRPWIDVAPPGDQSSHPPDPVAVRSDQAQFWYNPNVGLFRARVPAQLGEDEALALYNELNGVEVTQLERDTNPARTPLAYTPGNTPSATLASREPTAPEKVAPTVSSRGSRTSLFMSDSPSPKHGEQQAAEPTIEEEPARVRGRSRMKDQTPG</sequence>
<keyword evidence="3" id="KW-1185">Reference proteome</keyword>
<comment type="caution">
    <text evidence="2">The sequence shown here is derived from an EMBL/GenBank/DDBJ whole genome shotgun (WGS) entry which is preliminary data.</text>
</comment>
<protein>
    <submittedName>
        <fullName evidence="2">Uncharacterized protein</fullName>
    </submittedName>
</protein>
<dbReference type="Proteomes" id="UP000541810">
    <property type="component" value="Unassembled WGS sequence"/>
</dbReference>
<reference evidence="2 3" key="1">
    <citation type="submission" date="2020-08" db="EMBL/GenBank/DDBJ databases">
        <title>Genomic Encyclopedia of Type Strains, Phase IV (KMG-IV): sequencing the most valuable type-strain genomes for metagenomic binning, comparative biology and taxonomic classification.</title>
        <authorList>
            <person name="Goeker M."/>
        </authorList>
    </citation>
    <scope>NUCLEOTIDE SEQUENCE [LARGE SCALE GENOMIC DNA]</scope>
    <source>
        <strain evidence="2 3">DSM 103725</strain>
    </source>
</reference>
<dbReference type="AlphaFoldDB" id="A0A7X0LKJ7"/>
<evidence type="ECO:0000313" key="2">
    <source>
        <dbReference type="EMBL" id="MBB6429977.1"/>
    </source>
</evidence>
<feature type="region of interest" description="Disordered" evidence="1">
    <location>
        <begin position="166"/>
        <end position="251"/>
    </location>
</feature>
<name>A0A7X0LKJ7_9BACT</name>
<proteinExistence type="predicted"/>
<dbReference type="EMBL" id="JACHGY010000001">
    <property type="protein sequence ID" value="MBB6429977.1"/>
    <property type="molecule type" value="Genomic_DNA"/>
</dbReference>
<feature type="compositionally biased region" description="Polar residues" evidence="1">
    <location>
        <begin position="202"/>
        <end position="218"/>
    </location>
</feature>
<gene>
    <name evidence="2" type="ORF">HNQ40_001783</name>
</gene>
<accession>A0A7X0LKJ7</accession>
<evidence type="ECO:0000313" key="3">
    <source>
        <dbReference type="Proteomes" id="UP000541810"/>
    </source>
</evidence>
<evidence type="ECO:0000256" key="1">
    <source>
        <dbReference type="SAM" id="MobiDB-lite"/>
    </source>
</evidence>
<organism evidence="2 3">
    <name type="scientific">Algisphaera agarilytica</name>
    <dbReference type="NCBI Taxonomy" id="1385975"/>
    <lineage>
        <taxon>Bacteria</taxon>
        <taxon>Pseudomonadati</taxon>
        <taxon>Planctomycetota</taxon>
        <taxon>Phycisphaerae</taxon>
        <taxon>Phycisphaerales</taxon>
        <taxon>Phycisphaeraceae</taxon>
        <taxon>Algisphaera</taxon>
    </lineage>
</organism>